<dbReference type="InterPro" id="IPR010982">
    <property type="entry name" value="Lambda_DNA-bd_dom_sf"/>
</dbReference>
<dbReference type="PANTHER" id="PTHR35010">
    <property type="entry name" value="BLL4672 PROTEIN-RELATED"/>
    <property type="match status" value="1"/>
</dbReference>
<dbReference type="STRING" id="285568.AQJ66_00780"/>
<dbReference type="Proteomes" id="UP000053024">
    <property type="component" value="Unassembled WGS sequence"/>
</dbReference>
<proteinExistence type="predicted"/>
<dbReference type="Gene3D" id="3.30.450.180">
    <property type="match status" value="1"/>
</dbReference>
<accession>A0A117RGW1</accession>
<dbReference type="SUPFAM" id="SSF47413">
    <property type="entry name" value="lambda repressor-like DNA-binding domains"/>
    <property type="match status" value="1"/>
</dbReference>
<dbReference type="EMBL" id="LMWX01000002">
    <property type="protein sequence ID" value="KUN90164.1"/>
    <property type="molecule type" value="Genomic_DNA"/>
</dbReference>
<dbReference type="PROSITE" id="PS50943">
    <property type="entry name" value="HTH_CROC1"/>
    <property type="match status" value="1"/>
</dbReference>
<reference evidence="2 3" key="1">
    <citation type="submission" date="2015-10" db="EMBL/GenBank/DDBJ databases">
        <title>Draft genome sequence of Streptomyces bungoensis DSM 41781, type strain for the species Streptomyces bungoensis.</title>
        <authorList>
            <person name="Ruckert C."/>
            <person name="Winkler A."/>
            <person name="Kalinowski J."/>
            <person name="Kampfer P."/>
            <person name="Glaeser S."/>
        </authorList>
    </citation>
    <scope>NUCLEOTIDE SEQUENCE [LARGE SCALE GENOMIC DNA]</scope>
    <source>
        <strain evidence="2 3">DSM 41781</strain>
    </source>
</reference>
<gene>
    <name evidence="2" type="ORF">AQJ66_00780</name>
</gene>
<dbReference type="OrthoDB" id="3542608at2"/>
<organism evidence="2 3">
    <name type="scientific">Streptomyces bungoensis</name>
    <dbReference type="NCBI Taxonomy" id="285568"/>
    <lineage>
        <taxon>Bacteria</taxon>
        <taxon>Bacillati</taxon>
        <taxon>Actinomycetota</taxon>
        <taxon>Actinomycetes</taxon>
        <taxon>Kitasatosporales</taxon>
        <taxon>Streptomycetaceae</taxon>
        <taxon>Streptomyces</taxon>
    </lineage>
</organism>
<evidence type="ECO:0000313" key="3">
    <source>
        <dbReference type="Proteomes" id="UP000053024"/>
    </source>
</evidence>
<dbReference type="RefSeq" id="WP_061914809.1">
    <property type="nucleotide sequence ID" value="NZ_KQ948851.1"/>
</dbReference>
<evidence type="ECO:0000259" key="1">
    <source>
        <dbReference type="PROSITE" id="PS50943"/>
    </source>
</evidence>
<dbReference type="Pfam" id="PF13560">
    <property type="entry name" value="HTH_31"/>
    <property type="match status" value="1"/>
</dbReference>
<dbReference type="InterPro" id="IPR041413">
    <property type="entry name" value="MLTR_LBD"/>
</dbReference>
<dbReference type="InterPro" id="IPR001387">
    <property type="entry name" value="Cro/C1-type_HTH"/>
</dbReference>
<keyword evidence="3" id="KW-1185">Reference proteome</keyword>
<sequence>MDRALLADFLRARREVLQPEDVGLPRGSRRRTGGLRREEVAALAGMSVDYYSRIEQQRGPVPSEQVLAGLARGLHLTLSERDYLFDLAGHSAPRRVLRDDHVSPTMMRIIERLADTPALVMSRFHETLLQTGPAVALLGDYTRFSGLSRYLVYRWFTDPAQRDLYPVEDHGLRGRVFTADLRAAYTADPTGRAGDIVAALLEASQEFTEVWRLHEVDVTHHNDLKRYRHPELGELELYCQRLVDPDQAQELLVFSATPGSPSYEKLQLLPAVGAGRVVPNAGSSGVGRVPDIGL</sequence>
<dbReference type="GO" id="GO:0003677">
    <property type="term" value="F:DNA binding"/>
    <property type="evidence" value="ECO:0007669"/>
    <property type="project" value="InterPro"/>
</dbReference>
<evidence type="ECO:0000313" key="2">
    <source>
        <dbReference type="EMBL" id="KUN90164.1"/>
    </source>
</evidence>
<dbReference type="PANTHER" id="PTHR35010:SF2">
    <property type="entry name" value="BLL4672 PROTEIN"/>
    <property type="match status" value="1"/>
</dbReference>
<protein>
    <submittedName>
        <fullName evidence="2">XRE family transcriptional regulator</fullName>
    </submittedName>
</protein>
<dbReference type="Pfam" id="PF17765">
    <property type="entry name" value="MLTR_LBD"/>
    <property type="match status" value="1"/>
</dbReference>
<dbReference type="AlphaFoldDB" id="A0A117RGW1"/>
<dbReference type="CDD" id="cd00093">
    <property type="entry name" value="HTH_XRE"/>
    <property type="match status" value="1"/>
</dbReference>
<dbReference type="SMART" id="SM00530">
    <property type="entry name" value="HTH_XRE"/>
    <property type="match status" value="1"/>
</dbReference>
<feature type="domain" description="HTH cro/C1-type" evidence="1">
    <location>
        <begin position="34"/>
        <end position="81"/>
    </location>
</feature>
<name>A0A117RGW1_9ACTN</name>
<comment type="caution">
    <text evidence="2">The sequence shown here is derived from an EMBL/GenBank/DDBJ whole genome shotgun (WGS) entry which is preliminary data.</text>
</comment>
<dbReference type="Gene3D" id="1.10.260.40">
    <property type="entry name" value="lambda repressor-like DNA-binding domains"/>
    <property type="match status" value="1"/>
</dbReference>